<proteinExistence type="predicted"/>
<dbReference type="RefSeq" id="WP_380098061.1">
    <property type="nucleotide sequence ID" value="NZ_JBHRYD010000014.1"/>
</dbReference>
<keyword evidence="1" id="KW-0732">Signal</keyword>
<dbReference type="SUPFAM" id="SSF75005">
    <property type="entry name" value="Arabinanase/levansucrase/invertase"/>
    <property type="match status" value="1"/>
</dbReference>
<gene>
    <name evidence="2" type="ORF">ACFOOL_14850</name>
</gene>
<evidence type="ECO:0008006" key="4">
    <source>
        <dbReference type="Google" id="ProtNLM"/>
    </source>
</evidence>
<feature type="chain" id="PRO_5047460203" description="Exo-alpha-sialidase" evidence="1">
    <location>
        <begin position="19"/>
        <end position="479"/>
    </location>
</feature>
<name>A0ABV7X5Y0_9HYPH</name>
<dbReference type="InterPro" id="IPR023296">
    <property type="entry name" value="Glyco_hydro_beta-prop_sf"/>
</dbReference>
<dbReference type="Proteomes" id="UP001595613">
    <property type="component" value="Unassembled WGS sequence"/>
</dbReference>
<sequence length="479" mass="50292">MPMFAGLAALALAVPGGAAEPGGSGAICVDCIAVRVGPPAVVRGPFPDELDAPFTALRLADGTFRGFSANGATYAIEGRTLWDMAGPRRQVLDAGPPGSAADCGRWLTSAARQDGRVVGMVHQEANCDYAGGRTDKSMAVAVSSDDGLGWTDLGTVITGTEAPQAGRINGEGDCTMVDGHDGYFYAYCLRNTDWQTIVVRAPADDPAHWHKYHEGNWNEPGLGGAATAIGFIGPGAFYFEPEGWVAAVTVDPWFGGVRLSLSADKVSFVDLGEPLLPIDGAEWDRPADTDLVAYGTILDPESGGNTVGSRFVLGYIHVPAGKGFESRYLVLREVSLTLADEPPAAQAGLALTRWSDPSRNAYVTATGPLTGDRTAYRRDAVVAYVLTRPPKGVAAIGFAECSGGRPDNPDHLLAEDGECAALGYARERIAGWLYAAEQPGTVPVYRCRAEETQTHFASSAPDCEGLGTMLFTLGHGLAP</sequence>
<organism evidence="2 3">
    <name type="scientific">Devosia honganensis</name>
    <dbReference type="NCBI Taxonomy" id="1610527"/>
    <lineage>
        <taxon>Bacteria</taxon>
        <taxon>Pseudomonadati</taxon>
        <taxon>Pseudomonadota</taxon>
        <taxon>Alphaproteobacteria</taxon>
        <taxon>Hyphomicrobiales</taxon>
        <taxon>Devosiaceae</taxon>
        <taxon>Devosia</taxon>
    </lineage>
</organism>
<keyword evidence="3" id="KW-1185">Reference proteome</keyword>
<feature type="signal peptide" evidence="1">
    <location>
        <begin position="1"/>
        <end position="18"/>
    </location>
</feature>
<protein>
    <recommendedName>
        <fullName evidence="4">Exo-alpha-sialidase</fullName>
    </recommendedName>
</protein>
<evidence type="ECO:0000256" key="1">
    <source>
        <dbReference type="SAM" id="SignalP"/>
    </source>
</evidence>
<accession>A0ABV7X5Y0</accession>
<evidence type="ECO:0000313" key="3">
    <source>
        <dbReference type="Proteomes" id="UP001595613"/>
    </source>
</evidence>
<comment type="caution">
    <text evidence="2">The sequence shown here is derived from an EMBL/GenBank/DDBJ whole genome shotgun (WGS) entry which is preliminary data.</text>
</comment>
<reference evidence="3" key="1">
    <citation type="journal article" date="2019" name="Int. J. Syst. Evol. Microbiol.">
        <title>The Global Catalogue of Microorganisms (GCM) 10K type strain sequencing project: providing services to taxonomists for standard genome sequencing and annotation.</title>
        <authorList>
            <consortium name="The Broad Institute Genomics Platform"/>
            <consortium name="The Broad Institute Genome Sequencing Center for Infectious Disease"/>
            <person name="Wu L."/>
            <person name="Ma J."/>
        </authorList>
    </citation>
    <scope>NUCLEOTIDE SEQUENCE [LARGE SCALE GENOMIC DNA]</scope>
    <source>
        <strain evidence="3">KCTC 42281</strain>
    </source>
</reference>
<dbReference type="EMBL" id="JBHRYD010000014">
    <property type="protein sequence ID" value="MFC3706029.1"/>
    <property type="molecule type" value="Genomic_DNA"/>
</dbReference>
<evidence type="ECO:0000313" key="2">
    <source>
        <dbReference type="EMBL" id="MFC3706029.1"/>
    </source>
</evidence>